<dbReference type="GO" id="GO:0003774">
    <property type="term" value="F:cytoskeletal motor activity"/>
    <property type="evidence" value="ECO:0007669"/>
    <property type="project" value="InterPro"/>
</dbReference>
<reference evidence="13" key="1">
    <citation type="submission" date="2018-05" db="EMBL/GenBank/DDBJ databases">
        <authorList>
            <person name="Lanie J.A."/>
            <person name="Ng W.-L."/>
            <person name="Kazmierczak K.M."/>
            <person name="Andrzejewski T.M."/>
            <person name="Davidsen T.M."/>
            <person name="Wayne K.J."/>
            <person name="Tettelin H."/>
            <person name="Glass J.I."/>
            <person name="Rusch D."/>
            <person name="Podicherti R."/>
            <person name="Tsui H.-C.T."/>
            <person name="Winkler M.E."/>
        </authorList>
    </citation>
    <scope>NUCLEOTIDE SEQUENCE</scope>
</reference>
<dbReference type="PRINTS" id="PR00954">
    <property type="entry name" value="FLGMOTORFLIG"/>
</dbReference>
<name>A0A381T3E2_9ZZZZ</name>
<gene>
    <name evidence="13" type="ORF">METZ01_LOCUS61067</name>
</gene>
<keyword evidence="9" id="KW-0975">Bacterial flagellum</keyword>
<keyword evidence="5" id="KW-1003">Cell membrane</keyword>
<keyword evidence="8" id="KW-0472">Membrane</keyword>
<evidence type="ECO:0000313" key="13">
    <source>
        <dbReference type="EMBL" id="SVA08213.1"/>
    </source>
</evidence>
<evidence type="ECO:0000256" key="3">
    <source>
        <dbReference type="ARBA" id="ARBA00010299"/>
    </source>
</evidence>
<dbReference type="InterPro" id="IPR000090">
    <property type="entry name" value="Flg_Motor_Flig"/>
</dbReference>
<dbReference type="Gene3D" id="1.10.220.30">
    <property type="match status" value="3"/>
</dbReference>
<feature type="domain" description="Flagellar motor switch protein FliG N-terminal" evidence="12">
    <location>
        <begin position="8"/>
        <end position="74"/>
    </location>
</feature>
<dbReference type="InterPro" id="IPR032779">
    <property type="entry name" value="FliG_M"/>
</dbReference>
<evidence type="ECO:0000256" key="2">
    <source>
        <dbReference type="ARBA" id="ARBA00004413"/>
    </source>
</evidence>
<evidence type="ECO:0000256" key="8">
    <source>
        <dbReference type="ARBA" id="ARBA00023136"/>
    </source>
</evidence>
<dbReference type="AlphaFoldDB" id="A0A381T3E2"/>
<keyword evidence="6" id="KW-0145">Chemotaxis</keyword>
<dbReference type="PANTHER" id="PTHR30534:SF0">
    <property type="entry name" value="FLAGELLAR MOTOR SWITCH PROTEIN FLIG"/>
    <property type="match status" value="1"/>
</dbReference>
<feature type="domain" description="Flagellar motor switch protein FliG C-terminal" evidence="10">
    <location>
        <begin position="195"/>
        <end position="298"/>
    </location>
</feature>
<dbReference type="GO" id="GO:0009425">
    <property type="term" value="C:bacterial-type flagellum basal body"/>
    <property type="evidence" value="ECO:0007669"/>
    <property type="project" value="UniProtKB-SubCell"/>
</dbReference>
<dbReference type="Pfam" id="PF01706">
    <property type="entry name" value="FliG_C"/>
    <property type="match status" value="1"/>
</dbReference>
<evidence type="ECO:0000256" key="7">
    <source>
        <dbReference type="ARBA" id="ARBA00022779"/>
    </source>
</evidence>
<evidence type="ECO:0000256" key="4">
    <source>
        <dbReference type="ARBA" id="ARBA00021870"/>
    </source>
</evidence>
<proteinExistence type="inferred from homology"/>
<dbReference type="GO" id="GO:0071973">
    <property type="term" value="P:bacterial-type flagellum-dependent cell motility"/>
    <property type="evidence" value="ECO:0007669"/>
    <property type="project" value="InterPro"/>
</dbReference>
<dbReference type="GO" id="GO:0005886">
    <property type="term" value="C:plasma membrane"/>
    <property type="evidence" value="ECO:0007669"/>
    <property type="project" value="UniProtKB-SubCell"/>
</dbReference>
<keyword evidence="7" id="KW-0283">Flagellar rotation</keyword>
<comment type="subcellular location">
    <subcellularLocation>
        <location evidence="1">Bacterial flagellum basal body</location>
    </subcellularLocation>
    <subcellularLocation>
        <location evidence="2">Cell membrane</location>
        <topology evidence="2">Peripheral membrane protein</topology>
        <orientation evidence="2">Cytoplasmic side</orientation>
    </subcellularLocation>
</comment>
<dbReference type="EMBL" id="UINC01003658">
    <property type="protein sequence ID" value="SVA08213.1"/>
    <property type="molecule type" value="Genomic_DNA"/>
</dbReference>
<evidence type="ECO:0000259" key="11">
    <source>
        <dbReference type="Pfam" id="PF14841"/>
    </source>
</evidence>
<dbReference type="Pfam" id="PF14841">
    <property type="entry name" value="FliG_M"/>
    <property type="match status" value="1"/>
</dbReference>
<feature type="domain" description="Flagellar motor switch protein FliG middle" evidence="11">
    <location>
        <begin position="93"/>
        <end position="161"/>
    </location>
</feature>
<dbReference type="InterPro" id="IPR028263">
    <property type="entry name" value="FliG_N"/>
</dbReference>
<evidence type="ECO:0000256" key="6">
    <source>
        <dbReference type="ARBA" id="ARBA00022500"/>
    </source>
</evidence>
<sequence>MITDYHRLSGLQKVAILFSILGESLAITLIENLSKTDKRKIRAMMREMENTSFSVKKRVTEEFYFSFVSEEFQKEEDDTAGKPFEFLDSLTEEQLVALISPEEPRVIAIVLAQVSLERRTLILNRMKPEEKGRTLIELGNLSDIPLEAVVNVATELKEKSSFLPRTLDFSRGGGKDIADILSTMGQDEEDKFLSAISLENPELAKEVKKYHLTFENIFEFFPDNLIRDIMNSVDLDDIATALKGMSEEDVNRVINNLPKKKQAMYEPKEGAMSKREVERARKKIVEQARIMEKDGAFSLQDLTGSGEMVE</sequence>
<evidence type="ECO:0000256" key="9">
    <source>
        <dbReference type="ARBA" id="ARBA00023143"/>
    </source>
</evidence>
<evidence type="ECO:0000259" key="10">
    <source>
        <dbReference type="Pfam" id="PF01706"/>
    </source>
</evidence>
<evidence type="ECO:0000256" key="5">
    <source>
        <dbReference type="ARBA" id="ARBA00022475"/>
    </source>
</evidence>
<comment type="similarity">
    <text evidence="3">Belongs to the FliG family.</text>
</comment>
<protein>
    <recommendedName>
        <fullName evidence="4">Flagellar motor switch protein FliG</fullName>
    </recommendedName>
</protein>
<evidence type="ECO:0000256" key="1">
    <source>
        <dbReference type="ARBA" id="ARBA00004117"/>
    </source>
</evidence>
<accession>A0A381T3E2</accession>
<dbReference type="Pfam" id="PF14842">
    <property type="entry name" value="FliG_N"/>
    <property type="match status" value="1"/>
</dbReference>
<dbReference type="SUPFAM" id="SSF48029">
    <property type="entry name" value="FliG"/>
    <property type="match status" value="2"/>
</dbReference>
<evidence type="ECO:0000259" key="12">
    <source>
        <dbReference type="Pfam" id="PF14842"/>
    </source>
</evidence>
<dbReference type="InterPro" id="IPR023087">
    <property type="entry name" value="Flg_Motor_Flig_C"/>
</dbReference>
<dbReference type="InterPro" id="IPR011002">
    <property type="entry name" value="FliG_a-hlx"/>
</dbReference>
<dbReference type="GO" id="GO:0006935">
    <property type="term" value="P:chemotaxis"/>
    <property type="evidence" value="ECO:0007669"/>
    <property type="project" value="UniProtKB-KW"/>
</dbReference>
<organism evidence="13">
    <name type="scientific">marine metagenome</name>
    <dbReference type="NCBI Taxonomy" id="408172"/>
    <lineage>
        <taxon>unclassified sequences</taxon>
        <taxon>metagenomes</taxon>
        <taxon>ecological metagenomes</taxon>
    </lineage>
</organism>
<dbReference type="PANTHER" id="PTHR30534">
    <property type="entry name" value="FLAGELLAR MOTOR SWITCH PROTEIN FLIG"/>
    <property type="match status" value="1"/>
</dbReference>